<feature type="transmembrane region" description="Helical" evidence="1">
    <location>
        <begin position="40"/>
        <end position="59"/>
    </location>
</feature>
<sequence length="90" mass="9447">MAMKIICSGCGETIPFSGEVCPHCHRDKSDDQMKETEMQLISFVAAIAALISGVVIYQFGSLKSALITGALVGAVVAGVMSWSINASKPK</sequence>
<protein>
    <submittedName>
        <fullName evidence="2">Uncharacterized protein</fullName>
    </submittedName>
</protein>
<evidence type="ECO:0000313" key="3">
    <source>
        <dbReference type="Proteomes" id="UP000594430"/>
    </source>
</evidence>
<feature type="transmembrane region" description="Helical" evidence="1">
    <location>
        <begin position="65"/>
        <end position="84"/>
    </location>
</feature>
<keyword evidence="1" id="KW-0812">Transmembrane</keyword>
<proteinExistence type="predicted"/>
<name>A0A7S9Q1E2_9PSED</name>
<dbReference type="Proteomes" id="UP000594430">
    <property type="component" value="Chromosome"/>
</dbReference>
<keyword evidence="1" id="KW-0472">Membrane</keyword>
<accession>A0A7S9Q1E2</accession>
<dbReference type="AlphaFoldDB" id="A0A7S9Q1E2"/>
<dbReference type="EMBL" id="CP064946">
    <property type="protein sequence ID" value="QPH47402.1"/>
    <property type="molecule type" value="Genomic_DNA"/>
</dbReference>
<reference evidence="2 3" key="1">
    <citation type="submission" date="2020-11" db="EMBL/GenBank/DDBJ databases">
        <title>Pseudomonas fulva producing VIM-24.</title>
        <authorList>
            <person name="Liu S."/>
        </authorList>
    </citation>
    <scope>NUCLEOTIDE SEQUENCE [LARGE SCALE GENOMIC DNA]</scope>
    <source>
        <strain evidence="2 3">ZDHY414</strain>
    </source>
</reference>
<evidence type="ECO:0000256" key="1">
    <source>
        <dbReference type="SAM" id="Phobius"/>
    </source>
</evidence>
<dbReference type="RefSeq" id="WP_196109975.1">
    <property type="nucleotide sequence ID" value="NZ_CP064943.1"/>
</dbReference>
<keyword evidence="1" id="KW-1133">Transmembrane helix</keyword>
<organism evidence="2 3">
    <name type="scientific">Pseudomonas fulva</name>
    <dbReference type="NCBI Taxonomy" id="47880"/>
    <lineage>
        <taxon>Bacteria</taxon>
        <taxon>Pseudomonadati</taxon>
        <taxon>Pseudomonadota</taxon>
        <taxon>Gammaproteobacteria</taxon>
        <taxon>Pseudomonadales</taxon>
        <taxon>Pseudomonadaceae</taxon>
        <taxon>Pseudomonas</taxon>
    </lineage>
</organism>
<evidence type="ECO:0000313" key="2">
    <source>
        <dbReference type="EMBL" id="QPH47402.1"/>
    </source>
</evidence>
<gene>
    <name evidence="2" type="ORF">IZU98_13340</name>
</gene>